<sequence length="193" mass="19455">MTSSRRALCCTAAVIGVATLVAGCQGGGSTSAGGSTQAAATSAIAPDAPTGFDGCKLPQSVIDSEHLGSDPDRSDSAGDGGIKWRGCIWVADNGDGYGANIRTTNITIPAIQANKAFTIAETLSIDGRQAVTYHQTGQTDLHKTCLLEVEVKGGGLEISISNAETNTATGTQASCDIAKRLAGKLVPTFGPAA</sequence>
<feature type="signal peptide" evidence="1">
    <location>
        <begin position="1"/>
        <end position="22"/>
    </location>
</feature>
<gene>
    <name evidence="2" type="ORF">NRB20_35460</name>
</gene>
<feature type="chain" id="PRO_5039458447" description="DUF3558 domain-containing protein" evidence="1">
    <location>
        <begin position="23"/>
        <end position="193"/>
    </location>
</feature>
<dbReference type="InterPro" id="IPR024520">
    <property type="entry name" value="DUF3558"/>
</dbReference>
<dbReference type="RefSeq" id="WP_153411221.1">
    <property type="nucleotide sequence ID" value="NZ_WEGK01000007.1"/>
</dbReference>
<dbReference type="OrthoDB" id="4546529at2"/>
<dbReference type="AlphaFoldDB" id="A0A7K0D4E9"/>
<evidence type="ECO:0008006" key="4">
    <source>
        <dbReference type="Google" id="ProtNLM"/>
    </source>
</evidence>
<keyword evidence="3" id="KW-1185">Reference proteome</keyword>
<accession>A0A7K0D4E9</accession>
<dbReference type="Pfam" id="PF12079">
    <property type="entry name" value="DUF3558"/>
    <property type="match status" value="1"/>
</dbReference>
<protein>
    <recommendedName>
        <fullName evidence="4">DUF3558 domain-containing protein</fullName>
    </recommendedName>
</protein>
<dbReference type="Proteomes" id="UP000438448">
    <property type="component" value="Unassembled WGS sequence"/>
</dbReference>
<comment type="caution">
    <text evidence="2">The sequence shown here is derived from an EMBL/GenBank/DDBJ whole genome shotgun (WGS) entry which is preliminary data.</text>
</comment>
<dbReference type="EMBL" id="WEGK01000007">
    <property type="protein sequence ID" value="MQY20441.1"/>
    <property type="molecule type" value="Genomic_DNA"/>
</dbReference>
<evidence type="ECO:0000313" key="2">
    <source>
        <dbReference type="EMBL" id="MQY20441.1"/>
    </source>
</evidence>
<evidence type="ECO:0000313" key="3">
    <source>
        <dbReference type="Proteomes" id="UP000438448"/>
    </source>
</evidence>
<keyword evidence="1" id="KW-0732">Signal</keyword>
<reference evidence="2 3" key="1">
    <citation type="submission" date="2019-10" db="EMBL/GenBank/DDBJ databases">
        <title>Nocardia macrotermitis sp. nov. and Nocardia aurantia sp. nov., isolated from the gut of fungus growing-termite Macrotermes natalensis.</title>
        <authorList>
            <person name="Benndorf R."/>
            <person name="Schwitalla J."/>
            <person name="Martin K."/>
            <person name="De Beer W."/>
            <person name="Kaster A.-K."/>
            <person name="Vollmers J."/>
            <person name="Poulsen M."/>
            <person name="Beemelmanns C."/>
        </authorList>
    </citation>
    <scope>NUCLEOTIDE SEQUENCE [LARGE SCALE GENOMIC DNA]</scope>
    <source>
        <strain evidence="2 3">RB20</strain>
    </source>
</reference>
<proteinExistence type="predicted"/>
<evidence type="ECO:0000256" key="1">
    <source>
        <dbReference type="SAM" id="SignalP"/>
    </source>
</evidence>
<organism evidence="2 3">
    <name type="scientific">Nocardia macrotermitis</name>
    <dbReference type="NCBI Taxonomy" id="2585198"/>
    <lineage>
        <taxon>Bacteria</taxon>
        <taxon>Bacillati</taxon>
        <taxon>Actinomycetota</taxon>
        <taxon>Actinomycetes</taxon>
        <taxon>Mycobacteriales</taxon>
        <taxon>Nocardiaceae</taxon>
        <taxon>Nocardia</taxon>
    </lineage>
</organism>
<name>A0A7K0D4E9_9NOCA</name>
<dbReference type="PROSITE" id="PS51257">
    <property type="entry name" value="PROKAR_LIPOPROTEIN"/>
    <property type="match status" value="1"/>
</dbReference>